<dbReference type="AlphaFoldDB" id="O87810"/>
<sequence length="488" mass="53987">MKSVFIALMVVCGGAQAAMGPFDVYEQALRNDPVFLGAIKERDAGLENRTIGRAGLLPKLSYNYNKGRNNSEAHLPDGRGGTYRDDRNYNSYGSTFSLQQPLFDYEAYANYRKGVAQSLFADESFRDKSQALLVRVLSYYTQALFAQDQIDIARAKKKAYEQQFQQNQHLFQQGEGTRTDILEAESRYELATAEEIQALDEQDASLRELGALIGVQSVNIHDLAPLNQNFAAFALTPAKYDTWHELAVSNNPTLASQRQAVEVARYEVEGNRSGHLPKVTAYATSRKQESDSGNTYNQRYDTNTIGIEVSLPLYAGGGVSASTRQASRAMEQAEYEWKARPAKPDRLRRQFSACLSGVSKLRAYQKALTSAEALVVSTKQSILGGERVNPRCAECRAAAVQHPSRPGPGALRLFDGLDQIALLRGQLARHRPGQGGRGLWPGEMSTHKNNKDGLNDHRLIPLQTLYRRLVAAVVRCGTGGLHRDRPTG</sequence>
<comment type="subcellular location">
    <subcellularLocation>
        <location evidence="1">Cell outer membrane</location>
    </subcellularLocation>
</comment>
<dbReference type="Pfam" id="PF02321">
    <property type="entry name" value="OEP"/>
    <property type="match status" value="2"/>
</dbReference>
<keyword evidence="7" id="KW-0998">Cell outer membrane</keyword>
<dbReference type="InterPro" id="IPR010130">
    <property type="entry name" value="T1SS_OMP_TolC"/>
</dbReference>
<reference evidence="9" key="1">
    <citation type="submission" date="1998-07" db="EMBL/GenBank/DDBJ databases">
        <title>Characterisation of a gene cluster required for synthesis and secretion of extracellular metalloprotease by Pseudomonas tolaasii.</title>
        <authorList>
            <person name="Han B."/>
            <person name="Johnstone K."/>
        </authorList>
    </citation>
    <scope>NUCLEOTIDE SEQUENCE</scope>
    <source>
        <strain evidence="9">1116S</strain>
    </source>
</reference>
<dbReference type="PANTHER" id="PTHR30026">
    <property type="entry name" value="OUTER MEMBRANE PROTEIN TOLC"/>
    <property type="match status" value="1"/>
</dbReference>
<keyword evidence="4" id="KW-1134">Transmembrane beta strand</keyword>
<gene>
    <name evidence="9" type="primary">eprF</name>
</gene>
<feature type="signal peptide" evidence="8">
    <location>
        <begin position="1"/>
        <end position="17"/>
    </location>
</feature>
<keyword evidence="5" id="KW-0812">Transmembrane</keyword>
<evidence type="ECO:0000256" key="4">
    <source>
        <dbReference type="ARBA" id="ARBA00022452"/>
    </source>
</evidence>
<comment type="similarity">
    <text evidence="2">Belongs to the outer membrane factor (OMF) (TC 1.B.17) family.</text>
</comment>
<keyword evidence="6" id="KW-0472">Membrane</keyword>
<dbReference type="InterPro" id="IPR051906">
    <property type="entry name" value="TolC-like"/>
</dbReference>
<feature type="chain" id="PRO_5004160431" evidence="8">
    <location>
        <begin position="18"/>
        <end position="488"/>
    </location>
</feature>
<name>O87810_PSETO</name>
<organism evidence="9">
    <name type="scientific">Pseudomonas tolaasii</name>
    <dbReference type="NCBI Taxonomy" id="29442"/>
    <lineage>
        <taxon>Bacteria</taxon>
        <taxon>Pseudomonadati</taxon>
        <taxon>Pseudomonadota</taxon>
        <taxon>Gammaproteobacteria</taxon>
        <taxon>Pseudomonadales</taxon>
        <taxon>Pseudomonadaceae</taxon>
        <taxon>Pseudomonas</taxon>
    </lineage>
</organism>
<evidence type="ECO:0000256" key="1">
    <source>
        <dbReference type="ARBA" id="ARBA00004442"/>
    </source>
</evidence>
<dbReference type="Gene3D" id="1.20.1600.10">
    <property type="entry name" value="Outer membrane efflux proteins (OEP)"/>
    <property type="match status" value="1"/>
</dbReference>
<evidence type="ECO:0000256" key="8">
    <source>
        <dbReference type="SAM" id="SignalP"/>
    </source>
</evidence>
<dbReference type="GO" id="GO:1990281">
    <property type="term" value="C:efflux pump complex"/>
    <property type="evidence" value="ECO:0007669"/>
    <property type="project" value="TreeGrafter"/>
</dbReference>
<proteinExistence type="inferred from homology"/>
<keyword evidence="8" id="KW-0732">Signal</keyword>
<evidence type="ECO:0000256" key="6">
    <source>
        <dbReference type="ARBA" id="ARBA00023136"/>
    </source>
</evidence>
<dbReference type="GO" id="GO:0009279">
    <property type="term" value="C:cell outer membrane"/>
    <property type="evidence" value="ECO:0007669"/>
    <property type="project" value="UniProtKB-SubCell"/>
</dbReference>
<dbReference type="InterPro" id="IPR003423">
    <property type="entry name" value="OMP_efflux"/>
</dbReference>
<keyword evidence="3" id="KW-0813">Transport</keyword>
<dbReference type="GO" id="GO:0015288">
    <property type="term" value="F:porin activity"/>
    <property type="evidence" value="ECO:0007669"/>
    <property type="project" value="TreeGrafter"/>
</dbReference>
<evidence type="ECO:0000256" key="2">
    <source>
        <dbReference type="ARBA" id="ARBA00007613"/>
    </source>
</evidence>
<evidence type="ECO:0000256" key="7">
    <source>
        <dbReference type="ARBA" id="ARBA00023237"/>
    </source>
</evidence>
<dbReference type="GO" id="GO:0015562">
    <property type="term" value="F:efflux transmembrane transporter activity"/>
    <property type="evidence" value="ECO:0007669"/>
    <property type="project" value="InterPro"/>
</dbReference>
<dbReference type="SUPFAM" id="SSF56954">
    <property type="entry name" value="Outer membrane efflux proteins (OEP)"/>
    <property type="match status" value="1"/>
</dbReference>
<accession>O87810</accession>
<evidence type="ECO:0000313" key="9">
    <source>
        <dbReference type="EMBL" id="CAA07701.1"/>
    </source>
</evidence>
<dbReference type="EMBL" id="AJ007827">
    <property type="protein sequence ID" value="CAA07701.1"/>
    <property type="molecule type" value="Genomic_DNA"/>
</dbReference>
<dbReference type="NCBIfam" id="TIGR01844">
    <property type="entry name" value="type_I_sec_TolC"/>
    <property type="match status" value="1"/>
</dbReference>
<dbReference type="PANTHER" id="PTHR30026:SF20">
    <property type="entry name" value="OUTER MEMBRANE PROTEIN TOLC"/>
    <property type="match status" value="1"/>
</dbReference>
<evidence type="ECO:0000256" key="5">
    <source>
        <dbReference type="ARBA" id="ARBA00022692"/>
    </source>
</evidence>
<evidence type="ECO:0000256" key="3">
    <source>
        <dbReference type="ARBA" id="ARBA00022448"/>
    </source>
</evidence>
<protein>
    <submittedName>
        <fullName evidence="9">EprF protein</fullName>
    </submittedName>
</protein>